<feature type="region of interest" description="Disordered" evidence="1">
    <location>
        <begin position="1"/>
        <end position="33"/>
    </location>
</feature>
<feature type="transmembrane region" description="Helical" evidence="2">
    <location>
        <begin position="43"/>
        <end position="60"/>
    </location>
</feature>
<evidence type="ECO:0000256" key="1">
    <source>
        <dbReference type="SAM" id="MobiDB-lite"/>
    </source>
</evidence>
<sequence length="150" mass="16483">MNKTLLAASARAAPDPTIPTHNPQKKSTSPTVIPAPKRKKEPIWLIYICLGLLSVFSDIFRKLLANTMAIIIPYIATASQNIMETKFFVLILGDLIPAPIMLTPVVHIPIAAPFTDNEIASPLPRALHIYKGESSINHLKLIWSPLPTNT</sequence>
<evidence type="ECO:0000313" key="3">
    <source>
        <dbReference type="EMBL" id="KAL3284701.1"/>
    </source>
</evidence>
<dbReference type="AlphaFoldDB" id="A0ABD2P170"/>
<feature type="compositionally biased region" description="Polar residues" evidence="1">
    <location>
        <begin position="19"/>
        <end position="31"/>
    </location>
</feature>
<dbReference type="EMBL" id="JABFTP020000165">
    <property type="protein sequence ID" value="KAL3284701.1"/>
    <property type="molecule type" value="Genomic_DNA"/>
</dbReference>
<comment type="caution">
    <text evidence="3">The sequence shown here is derived from an EMBL/GenBank/DDBJ whole genome shotgun (WGS) entry which is preliminary data.</text>
</comment>
<organism evidence="3 4">
    <name type="scientific">Cryptolaemus montrouzieri</name>
    <dbReference type="NCBI Taxonomy" id="559131"/>
    <lineage>
        <taxon>Eukaryota</taxon>
        <taxon>Metazoa</taxon>
        <taxon>Ecdysozoa</taxon>
        <taxon>Arthropoda</taxon>
        <taxon>Hexapoda</taxon>
        <taxon>Insecta</taxon>
        <taxon>Pterygota</taxon>
        <taxon>Neoptera</taxon>
        <taxon>Endopterygota</taxon>
        <taxon>Coleoptera</taxon>
        <taxon>Polyphaga</taxon>
        <taxon>Cucujiformia</taxon>
        <taxon>Coccinelloidea</taxon>
        <taxon>Coccinellidae</taxon>
        <taxon>Scymninae</taxon>
        <taxon>Scymnini</taxon>
        <taxon>Cryptolaemus</taxon>
    </lineage>
</organism>
<keyword evidence="2" id="KW-1133">Transmembrane helix</keyword>
<keyword evidence="4" id="KW-1185">Reference proteome</keyword>
<dbReference type="Proteomes" id="UP001516400">
    <property type="component" value="Unassembled WGS sequence"/>
</dbReference>
<reference evidence="3 4" key="1">
    <citation type="journal article" date="2021" name="BMC Biol.">
        <title>Horizontally acquired antibacterial genes associated with adaptive radiation of ladybird beetles.</title>
        <authorList>
            <person name="Li H.S."/>
            <person name="Tang X.F."/>
            <person name="Huang Y.H."/>
            <person name="Xu Z.Y."/>
            <person name="Chen M.L."/>
            <person name="Du X.Y."/>
            <person name="Qiu B.Y."/>
            <person name="Chen P.T."/>
            <person name="Zhang W."/>
            <person name="Slipinski A."/>
            <person name="Escalona H.E."/>
            <person name="Waterhouse R.M."/>
            <person name="Zwick A."/>
            <person name="Pang H."/>
        </authorList>
    </citation>
    <scope>NUCLEOTIDE SEQUENCE [LARGE SCALE GENOMIC DNA]</scope>
    <source>
        <strain evidence="3">SYSU2018</strain>
    </source>
</reference>
<accession>A0ABD2P170</accession>
<protein>
    <submittedName>
        <fullName evidence="3">Uncharacterized protein</fullName>
    </submittedName>
</protein>
<keyword evidence="2" id="KW-0812">Transmembrane</keyword>
<evidence type="ECO:0000256" key="2">
    <source>
        <dbReference type="SAM" id="Phobius"/>
    </source>
</evidence>
<gene>
    <name evidence="3" type="ORF">HHI36_018850</name>
</gene>
<keyword evidence="2" id="KW-0472">Membrane</keyword>
<proteinExistence type="predicted"/>
<name>A0ABD2P170_9CUCU</name>
<evidence type="ECO:0000313" key="4">
    <source>
        <dbReference type="Proteomes" id="UP001516400"/>
    </source>
</evidence>